<evidence type="ECO:0000313" key="2">
    <source>
        <dbReference type="EMBL" id="UWZ51429.1"/>
    </source>
</evidence>
<evidence type="ECO:0000256" key="1">
    <source>
        <dbReference type="SAM" id="SignalP"/>
    </source>
</evidence>
<evidence type="ECO:0000313" key="3">
    <source>
        <dbReference type="Proteomes" id="UP001058003"/>
    </source>
</evidence>
<sequence length="161" mass="17218">MRRVAAAVVAATTLTSAGCTLSTAPHPTTGVEGVMKAFQAWTRALAGGKGGRACAMMIDTAARDFTALLGAASCPEAVTALHGQLTADQRKALATAEIDRAKVDFDSDDAAQFWYSDVRTGKGPFVLLPGRDWNVTVFCWCDDTWKVQYPAEHRQRPTVSP</sequence>
<proteinExistence type="predicted"/>
<dbReference type="PROSITE" id="PS51257">
    <property type="entry name" value="PROKAR_LIPOPROTEIN"/>
    <property type="match status" value="1"/>
</dbReference>
<evidence type="ECO:0008006" key="4">
    <source>
        <dbReference type="Google" id="ProtNLM"/>
    </source>
</evidence>
<name>A0A9Q9MCX1_9ACTN</name>
<keyword evidence="3" id="KW-1185">Reference proteome</keyword>
<gene>
    <name evidence="2" type="ORF">Daura_32355</name>
</gene>
<feature type="chain" id="PRO_5040283295" description="Lipoprotein" evidence="1">
    <location>
        <begin position="18"/>
        <end position="161"/>
    </location>
</feature>
<keyword evidence="1" id="KW-0732">Signal</keyword>
<dbReference type="AlphaFoldDB" id="A0A9Q9MCX1"/>
<feature type="signal peptide" evidence="1">
    <location>
        <begin position="1"/>
        <end position="17"/>
    </location>
</feature>
<dbReference type="RefSeq" id="WP_156090121.1">
    <property type="nucleotide sequence ID" value="NZ_CP073767.1"/>
</dbReference>
<protein>
    <recommendedName>
        <fullName evidence="4">Lipoprotein</fullName>
    </recommendedName>
</protein>
<dbReference type="KEGG" id="daur:Daura_32355"/>
<accession>A0A9Q9MCX1</accession>
<reference evidence="2" key="1">
    <citation type="submission" date="2021-04" db="EMBL/GenBank/DDBJ databases">
        <title>Dactylosporangium aurantiacum NRRL B-8018 full assembly.</title>
        <authorList>
            <person name="Hartkoorn R.C."/>
            <person name="Beaudoing E."/>
            <person name="Hot D."/>
        </authorList>
    </citation>
    <scope>NUCLEOTIDE SEQUENCE</scope>
    <source>
        <strain evidence="2">NRRL B-8018</strain>
    </source>
</reference>
<dbReference type="EMBL" id="CP073767">
    <property type="protein sequence ID" value="UWZ51429.1"/>
    <property type="molecule type" value="Genomic_DNA"/>
</dbReference>
<organism evidence="2 3">
    <name type="scientific">Dactylosporangium aurantiacum</name>
    <dbReference type="NCBI Taxonomy" id="35754"/>
    <lineage>
        <taxon>Bacteria</taxon>
        <taxon>Bacillati</taxon>
        <taxon>Actinomycetota</taxon>
        <taxon>Actinomycetes</taxon>
        <taxon>Micromonosporales</taxon>
        <taxon>Micromonosporaceae</taxon>
        <taxon>Dactylosporangium</taxon>
    </lineage>
</organism>
<dbReference type="Proteomes" id="UP001058003">
    <property type="component" value="Chromosome"/>
</dbReference>